<keyword evidence="4 6" id="KW-0472">Membrane</keyword>
<evidence type="ECO:0000256" key="6">
    <source>
        <dbReference type="SAM" id="Phobius"/>
    </source>
</evidence>
<sequence length="568" mass="61028">MSGTMHTQDRGPGQTGLAPTPGSASSRSPSPIAKAKPFFRSVPFQIVVACGVSFTAPGMWDALGGLGAGGAAEPYAVSAANALGAVNNRIGLPYGLALGAIGYPLYGAGLYTNNVSANTWFMLFGSALCGISAGFFWAAEAAIIIGYPSPGDRAFYLAVWQTAKAAGPIVGGAINLGLNANRKTTGSVSSSTYIVFIVIMCLGLPIALCLSPAHKVWRKDGTVISTPRAPTWGAEFKAVEKLFASRRILLLLPAFFISYFYNGFISTWLATYFTVRSRAFSSFFTNFAGIFSSFMIATLLDNQKIHIKRRGCIAFVSIIFVLVGTWIWATVLQKQIYDASEPPAYDWFQGGFGKSYALVFFWQFGGQAFQQFLYWLVGQYATDLSDLSRHTGILRGTEALGQTVAWAMQSEGNANHFVSIGLNFGITVLCVFPTWLVLSALEGSHEENIASAERNLGDAEEEEIGSKAATYALGGWRNGFNSWLLLGLDCPYFLRNTQIPDYFLSDVVVSEDAMRGTAYSSATSVKRSGVNTSQMTRNAMEAIVVGRAASRTADGRGIGPSCTQIRVD</sequence>
<feature type="transmembrane region" description="Helical" evidence="6">
    <location>
        <begin position="312"/>
        <end position="331"/>
    </location>
</feature>
<feature type="transmembrane region" description="Helical" evidence="6">
    <location>
        <begin position="190"/>
        <end position="210"/>
    </location>
</feature>
<protein>
    <submittedName>
        <fullName evidence="7">Uncharacterized protein</fullName>
    </submittedName>
</protein>
<feature type="region of interest" description="Disordered" evidence="5">
    <location>
        <begin position="1"/>
        <end position="31"/>
    </location>
</feature>
<evidence type="ECO:0000256" key="3">
    <source>
        <dbReference type="ARBA" id="ARBA00022989"/>
    </source>
</evidence>
<evidence type="ECO:0000256" key="2">
    <source>
        <dbReference type="ARBA" id="ARBA00022692"/>
    </source>
</evidence>
<feature type="transmembrane region" description="Helical" evidence="6">
    <location>
        <begin position="120"/>
        <end position="147"/>
    </location>
</feature>
<dbReference type="EMBL" id="CP019474">
    <property type="protein sequence ID" value="UQC78035.1"/>
    <property type="molecule type" value="Genomic_DNA"/>
</dbReference>
<gene>
    <name evidence="7" type="ORF">CLUP02_03509</name>
</gene>
<dbReference type="RefSeq" id="XP_049139672.1">
    <property type="nucleotide sequence ID" value="XM_049282529.1"/>
</dbReference>
<accession>A0A9Q8WCW9</accession>
<dbReference type="PANTHER" id="PTHR23294:SF56">
    <property type="entry name" value="DUF895 DOMAIN MEMBRANE PROTEIN"/>
    <property type="match status" value="1"/>
</dbReference>
<evidence type="ECO:0000256" key="1">
    <source>
        <dbReference type="ARBA" id="ARBA00004141"/>
    </source>
</evidence>
<keyword evidence="8" id="KW-1185">Reference proteome</keyword>
<dbReference type="SUPFAM" id="SSF103473">
    <property type="entry name" value="MFS general substrate transporter"/>
    <property type="match status" value="1"/>
</dbReference>
<dbReference type="PANTHER" id="PTHR23294">
    <property type="entry name" value="ET TRANSLATION PRODUCT-RELATED"/>
    <property type="match status" value="1"/>
</dbReference>
<dbReference type="Gene3D" id="1.20.1250.20">
    <property type="entry name" value="MFS general substrate transporter like domains"/>
    <property type="match status" value="1"/>
</dbReference>
<feature type="transmembrane region" description="Helical" evidence="6">
    <location>
        <begin position="154"/>
        <end position="178"/>
    </location>
</feature>
<feature type="transmembrane region" description="Helical" evidence="6">
    <location>
        <begin position="417"/>
        <end position="438"/>
    </location>
</feature>
<proteinExistence type="predicted"/>
<reference evidence="7" key="1">
    <citation type="journal article" date="2021" name="Mol. Plant Microbe Interact.">
        <title>Complete Genome Sequence of the Plant-Pathogenic Fungus Colletotrichum lupini.</title>
        <authorList>
            <person name="Baroncelli R."/>
            <person name="Pensec F."/>
            <person name="Da Lio D."/>
            <person name="Boufleur T."/>
            <person name="Vicente I."/>
            <person name="Sarrocco S."/>
            <person name="Picot A."/>
            <person name="Baraldi E."/>
            <person name="Sukno S."/>
            <person name="Thon M."/>
            <person name="Le Floch G."/>
        </authorList>
    </citation>
    <scope>NUCLEOTIDE SEQUENCE</scope>
    <source>
        <strain evidence="7">IMI 504893</strain>
    </source>
</reference>
<evidence type="ECO:0000313" key="8">
    <source>
        <dbReference type="Proteomes" id="UP000830671"/>
    </source>
</evidence>
<dbReference type="Proteomes" id="UP000830671">
    <property type="component" value="Chromosome 2"/>
</dbReference>
<feature type="transmembrane region" description="Helical" evidence="6">
    <location>
        <begin position="90"/>
        <end position="108"/>
    </location>
</feature>
<dbReference type="Pfam" id="PF07690">
    <property type="entry name" value="MFS_1"/>
    <property type="match status" value="1"/>
</dbReference>
<evidence type="ECO:0000313" key="7">
    <source>
        <dbReference type="EMBL" id="UQC78035.1"/>
    </source>
</evidence>
<dbReference type="GeneID" id="73337539"/>
<feature type="transmembrane region" description="Helical" evidence="6">
    <location>
        <begin position="279"/>
        <end position="300"/>
    </location>
</feature>
<organism evidence="7 8">
    <name type="scientific">Colletotrichum lupini</name>
    <dbReference type="NCBI Taxonomy" id="145971"/>
    <lineage>
        <taxon>Eukaryota</taxon>
        <taxon>Fungi</taxon>
        <taxon>Dikarya</taxon>
        <taxon>Ascomycota</taxon>
        <taxon>Pezizomycotina</taxon>
        <taxon>Sordariomycetes</taxon>
        <taxon>Hypocreomycetidae</taxon>
        <taxon>Glomerellales</taxon>
        <taxon>Glomerellaceae</taxon>
        <taxon>Colletotrichum</taxon>
        <taxon>Colletotrichum acutatum species complex</taxon>
    </lineage>
</organism>
<feature type="transmembrane region" description="Helical" evidence="6">
    <location>
        <begin position="248"/>
        <end position="273"/>
    </location>
</feature>
<name>A0A9Q8WCW9_9PEZI</name>
<keyword evidence="3 6" id="KW-1133">Transmembrane helix</keyword>
<dbReference type="GO" id="GO:0022857">
    <property type="term" value="F:transmembrane transporter activity"/>
    <property type="evidence" value="ECO:0007669"/>
    <property type="project" value="InterPro"/>
</dbReference>
<evidence type="ECO:0000256" key="4">
    <source>
        <dbReference type="ARBA" id="ARBA00023136"/>
    </source>
</evidence>
<comment type="subcellular location">
    <subcellularLocation>
        <location evidence="1">Membrane</location>
        <topology evidence="1">Multi-pass membrane protein</topology>
    </subcellularLocation>
</comment>
<dbReference type="GO" id="GO:0016020">
    <property type="term" value="C:membrane"/>
    <property type="evidence" value="ECO:0007669"/>
    <property type="project" value="UniProtKB-SubCell"/>
</dbReference>
<dbReference type="AlphaFoldDB" id="A0A9Q8WCW9"/>
<dbReference type="InterPro" id="IPR011701">
    <property type="entry name" value="MFS"/>
</dbReference>
<dbReference type="KEGG" id="clup:CLUP02_03509"/>
<evidence type="ECO:0000256" key="5">
    <source>
        <dbReference type="SAM" id="MobiDB-lite"/>
    </source>
</evidence>
<dbReference type="InterPro" id="IPR051617">
    <property type="entry name" value="UNC-93-like_regulator"/>
</dbReference>
<dbReference type="InterPro" id="IPR036259">
    <property type="entry name" value="MFS_trans_sf"/>
</dbReference>
<keyword evidence="2 6" id="KW-0812">Transmembrane</keyword>